<evidence type="ECO:0000259" key="1">
    <source>
        <dbReference type="SMART" id="SM00148"/>
    </source>
</evidence>
<dbReference type="SMART" id="SM00148">
    <property type="entry name" value="PLCXc"/>
    <property type="match status" value="1"/>
</dbReference>
<dbReference type="InterPro" id="IPR000909">
    <property type="entry name" value="PLipase_C_PInositol-sp_X_dom"/>
</dbReference>
<dbReference type="Proteomes" id="UP001162164">
    <property type="component" value="Unassembled WGS sequence"/>
</dbReference>
<dbReference type="PANTHER" id="PTHR13593:SF103">
    <property type="entry name" value="RE10370P"/>
    <property type="match status" value="1"/>
</dbReference>
<dbReference type="InterPro" id="IPR051057">
    <property type="entry name" value="PI-PLC_domain"/>
</dbReference>
<sequence length="400" mass="46375">YSQSDCGKVHITVSSLQDTYLELNWITDCGTLDIVPDYILLSSKNIQERNEDPNMIVQINFSDYPSGYYKTKVRFGEPWLPGNWEYDENTTRADAGPHCFPYWIASVTDSLIVDSRCLAIQPTWMSDNSKAIGSLKIGSMFIPGTHNSGSFKGVPFFIQNYVLNQDRSIWAQLVFGIRYLDFRIGYYERDGFYINHDLVRIIKVQPVLREIRKFLELAPKEIIVIDFHRFPFPKNFSNDLHKKFISMVYEELGAFALPTKDLQWGKGPSLNEIWGKNKNLIIGYADKQTVSDNPWLWHPLQQYWGNTKRVSELKAFLGRSITDHRVTINPLWALMAELTPQPIDIVFRTNNLRKLADDVNRELTKWFRDEWSRQVNIVATDYFLGNDLINVAIRANILNG</sequence>
<feature type="non-terminal residue" evidence="2">
    <location>
        <position position="1"/>
    </location>
</feature>
<feature type="domain" description="Phosphatidylinositol-specific phospholipase C X" evidence="1">
    <location>
        <begin position="131"/>
        <end position="284"/>
    </location>
</feature>
<dbReference type="SUPFAM" id="SSF51695">
    <property type="entry name" value="PLC-like phosphodiesterases"/>
    <property type="match status" value="1"/>
</dbReference>
<evidence type="ECO:0000313" key="2">
    <source>
        <dbReference type="EMBL" id="KAJ8982728.1"/>
    </source>
</evidence>
<dbReference type="PROSITE" id="PS50007">
    <property type="entry name" value="PIPLC_X_DOMAIN"/>
    <property type="match status" value="1"/>
</dbReference>
<gene>
    <name evidence="2" type="ORF">NQ317_019519</name>
</gene>
<dbReference type="InterPro" id="IPR017946">
    <property type="entry name" value="PLC-like_Pdiesterase_TIM-brl"/>
</dbReference>
<evidence type="ECO:0000313" key="3">
    <source>
        <dbReference type="Proteomes" id="UP001162164"/>
    </source>
</evidence>
<name>A0ABQ9JWM0_9CUCU</name>
<reference evidence="2" key="1">
    <citation type="journal article" date="2023" name="Insect Mol. Biol.">
        <title>Genome sequencing provides insights into the evolution of gene families encoding plant cell wall-degrading enzymes in longhorned beetles.</title>
        <authorList>
            <person name="Shin N.R."/>
            <person name="Okamura Y."/>
            <person name="Kirsch R."/>
            <person name="Pauchet Y."/>
        </authorList>
    </citation>
    <scope>NUCLEOTIDE SEQUENCE</scope>
    <source>
        <strain evidence="2">MMC_N1</strain>
    </source>
</reference>
<dbReference type="Gene3D" id="3.20.20.190">
    <property type="entry name" value="Phosphatidylinositol (PI) phosphodiesterase"/>
    <property type="match status" value="1"/>
</dbReference>
<accession>A0ABQ9JWM0</accession>
<organism evidence="2 3">
    <name type="scientific">Molorchus minor</name>
    <dbReference type="NCBI Taxonomy" id="1323400"/>
    <lineage>
        <taxon>Eukaryota</taxon>
        <taxon>Metazoa</taxon>
        <taxon>Ecdysozoa</taxon>
        <taxon>Arthropoda</taxon>
        <taxon>Hexapoda</taxon>
        <taxon>Insecta</taxon>
        <taxon>Pterygota</taxon>
        <taxon>Neoptera</taxon>
        <taxon>Endopterygota</taxon>
        <taxon>Coleoptera</taxon>
        <taxon>Polyphaga</taxon>
        <taxon>Cucujiformia</taxon>
        <taxon>Chrysomeloidea</taxon>
        <taxon>Cerambycidae</taxon>
        <taxon>Lamiinae</taxon>
        <taxon>Monochamini</taxon>
        <taxon>Molorchus</taxon>
    </lineage>
</organism>
<keyword evidence="3" id="KW-1185">Reference proteome</keyword>
<protein>
    <recommendedName>
        <fullName evidence="1">Phosphatidylinositol-specific phospholipase C X domain-containing protein</fullName>
    </recommendedName>
</protein>
<dbReference type="EMBL" id="JAPWTJ010000110">
    <property type="protein sequence ID" value="KAJ8982728.1"/>
    <property type="molecule type" value="Genomic_DNA"/>
</dbReference>
<proteinExistence type="predicted"/>
<comment type="caution">
    <text evidence="2">The sequence shown here is derived from an EMBL/GenBank/DDBJ whole genome shotgun (WGS) entry which is preliminary data.</text>
</comment>
<dbReference type="PANTHER" id="PTHR13593">
    <property type="match status" value="1"/>
</dbReference>
<dbReference type="CDD" id="cd08622">
    <property type="entry name" value="PI-PLCXDc_CG14945_like"/>
    <property type="match status" value="1"/>
</dbReference>